<organism evidence="9 10">
    <name type="scientific">Paraburkholderia phenoliruptrix</name>
    <dbReference type="NCBI Taxonomy" id="252970"/>
    <lineage>
        <taxon>Bacteria</taxon>
        <taxon>Pseudomonadati</taxon>
        <taxon>Pseudomonadota</taxon>
        <taxon>Betaproteobacteria</taxon>
        <taxon>Burkholderiales</taxon>
        <taxon>Burkholderiaceae</taxon>
        <taxon>Paraburkholderia</taxon>
    </lineage>
</organism>
<sequence length="502" mass="53728">MNKRALTGAFVMLATVAYGGAAAAVDLLGVVERSTDHDADLAAFRAGSRAAGQAVPKARAALLPQVVGGWGRAYNSVVTEGLPNTHYWQSGWTVVLTQPVFDWSKWTTYRQADFVAARGAVDFARARQAVILRAVEAYFDELAAEDEVTRANDYAATLDLHLSELARKRRAGEATVIDVRDAEAARAQAQSQQQDAHDDVQLKRLVLEHLTGEPFEALSRVSEAAGLPGLSPPDVESWASQAAAHDYTVQQKQVDQRIAELEVEKARAARLPVVSLTASHTPAGAASGYMRPTTTTTAMLSVTIPIFEGGANTATIDEKLALQDKAQDELVAATRTAGATAREYWSRFHAGVARVDVLSRVVQSSQAALDATKVGYRVGSRASTDVLRASEAYFANRRDLIRARYATVMALLQLKAAAASLDVDEIARVNELLLNGTVGGGRVADAEAGRKPASAEVKQVVVPADARHSAPVTNTQPALAETDARRPKFDADVLRALTAIRQ</sequence>
<reference evidence="9 10" key="1">
    <citation type="submission" date="2020-04" db="EMBL/GenBank/DDBJ databases">
        <authorList>
            <person name="De Canck E."/>
        </authorList>
    </citation>
    <scope>NUCLEOTIDE SEQUENCE [LARGE SCALE GENOMIC DNA]</scope>
    <source>
        <strain evidence="9 10">LMG 22037</strain>
    </source>
</reference>
<dbReference type="RefSeq" id="WP_175145090.1">
    <property type="nucleotide sequence ID" value="NZ_CADFGL010000008.1"/>
</dbReference>
<dbReference type="EMBL" id="CADIKB010000007">
    <property type="protein sequence ID" value="CAB3675672.1"/>
    <property type="molecule type" value="Genomic_DNA"/>
</dbReference>
<dbReference type="GO" id="GO:0015562">
    <property type="term" value="F:efflux transmembrane transporter activity"/>
    <property type="evidence" value="ECO:0007669"/>
    <property type="project" value="InterPro"/>
</dbReference>
<comment type="subcellular location">
    <subcellularLocation>
        <location evidence="1">Cell outer membrane</location>
    </subcellularLocation>
</comment>
<gene>
    <name evidence="9" type="primary">tolC</name>
    <name evidence="9" type="ORF">LMG22037_02184</name>
</gene>
<evidence type="ECO:0000256" key="8">
    <source>
        <dbReference type="SAM" id="SignalP"/>
    </source>
</evidence>
<evidence type="ECO:0000256" key="1">
    <source>
        <dbReference type="ARBA" id="ARBA00004442"/>
    </source>
</evidence>
<dbReference type="SUPFAM" id="SSF56954">
    <property type="entry name" value="Outer membrane efflux proteins (OEP)"/>
    <property type="match status" value="1"/>
</dbReference>
<keyword evidence="8" id="KW-0732">Signal</keyword>
<dbReference type="InterPro" id="IPR051906">
    <property type="entry name" value="TolC-like"/>
</dbReference>
<evidence type="ECO:0000256" key="4">
    <source>
        <dbReference type="ARBA" id="ARBA00022452"/>
    </source>
</evidence>
<keyword evidence="3" id="KW-0813">Transport</keyword>
<dbReference type="GO" id="GO:0009279">
    <property type="term" value="C:cell outer membrane"/>
    <property type="evidence" value="ECO:0007669"/>
    <property type="project" value="UniProtKB-SubCell"/>
</dbReference>
<dbReference type="InterPro" id="IPR003423">
    <property type="entry name" value="OMP_efflux"/>
</dbReference>
<dbReference type="AlphaFoldDB" id="A0A6J5ANK6"/>
<dbReference type="PANTHER" id="PTHR30026:SF20">
    <property type="entry name" value="OUTER MEMBRANE PROTEIN TOLC"/>
    <property type="match status" value="1"/>
</dbReference>
<keyword evidence="6" id="KW-0472">Membrane</keyword>
<dbReference type="Pfam" id="PF02321">
    <property type="entry name" value="OEP"/>
    <property type="match status" value="2"/>
</dbReference>
<feature type="signal peptide" evidence="8">
    <location>
        <begin position="1"/>
        <end position="23"/>
    </location>
</feature>
<dbReference type="Proteomes" id="UP000494249">
    <property type="component" value="Unassembled WGS sequence"/>
</dbReference>
<name>A0A6J5ANK6_9BURK</name>
<keyword evidence="7" id="KW-0998">Cell outer membrane</keyword>
<dbReference type="InterPro" id="IPR010130">
    <property type="entry name" value="T1SS_OMP_TolC"/>
</dbReference>
<evidence type="ECO:0000313" key="9">
    <source>
        <dbReference type="EMBL" id="CAB3675672.1"/>
    </source>
</evidence>
<evidence type="ECO:0000256" key="6">
    <source>
        <dbReference type="ARBA" id="ARBA00023136"/>
    </source>
</evidence>
<dbReference type="GO" id="GO:1990281">
    <property type="term" value="C:efflux pump complex"/>
    <property type="evidence" value="ECO:0007669"/>
    <property type="project" value="TreeGrafter"/>
</dbReference>
<dbReference type="NCBIfam" id="TIGR01844">
    <property type="entry name" value="type_I_sec_TolC"/>
    <property type="match status" value="1"/>
</dbReference>
<evidence type="ECO:0000313" key="10">
    <source>
        <dbReference type="Proteomes" id="UP000494249"/>
    </source>
</evidence>
<feature type="chain" id="PRO_5026811970" evidence="8">
    <location>
        <begin position="24"/>
        <end position="502"/>
    </location>
</feature>
<keyword evidence="5" id="KW-0812">Transmembrane</keyword>
<protein>
    <submittedName>
        <fullName evidence="9">Outer membrane protein TolC</fullName>
    </submittedName>
</protein>
<keyword evidence="4" id="KW-1134">Transmembrane beta strand</keyword>
<dbReference type="GO" id="GO:0015288">
    <property type="term" value="F:porin activity"/>
    <property type="evidence" value="ECO:0007669"/>
    <property type="project" value="TreeGrafter"/>
</dbReference>
<evidence type="ECO:0000256" key="3">
    <source>
        <dbReference type="ARBA" id="ARBA00022448"/>
    </source>
</evidence>
<comment type="similarity">
    <text evidence="2">Belongs to the outer membrane factor (OMF) (TC 1.B.17) family.</text>
</comment>
<dbReference type="Gene3D" id="1.20.1600.10">
    <property type="entry name" value="Outer membrane efflux proteins (OEP)"/>
    <property type="match status" value="1"/>
</dbReference>
<dbReference type="PANTHER" id="PTHR30026">
    <property type="entry name" value="OUTER MEMBRANE PROTEIN TOLC"/>
    <property type="match status" value="1"/>
</dbReference>
<evidence type="ECO:0000256" key="7">
    <source>
        <dbReference type="ARBA" id="ARBA00023237"/>
    </source>
</evidence>
<evidence type="ECO:0000256" key="2">
    <source>
        <dbReference type="ARBA" id="ARBA00007613"/>
    </source>
</evidence>
<accession>A0A6J5ANK6</accession>
<proteinExistence type="inferred from homology"/>
<evidence type="ECO:0000256" key="5">
    <source>
        <dbReference type="ARBA" id="ARBA00022692"/>
    </source>
</evidence>